<evidence type="ECO:0000313" key="3">
    <source>
        <dbReference type="Proteomes" id="UP000789570"/>
    </source>
</evidence>
<organism evidence="2 3">
    <name type="scientific">Funneliformis caledonium</name>
    <dbReference type="NCBI Taxonomy" id="1117310"/>
    <lineage>
        <taxon>Eukaryota</taxon>
        <taxon>Fungi</taxon>
        <taxon>Fungi incertae sedis</taxon>
        <taxon>Mucoromycota</taxon>
        <taxon>Glomeromycotina</taxon>
        <taxon>Glomeromycetes</taxon>
        <taxon>Glomerales</taxon>
        <taxon>Glomeraceae</taxon>
        <taxon>Funneliformis</taxon>
    </lineage>
</organism>
<dbReference type="Proteomes" id="UP000789570">
    <property type="component" value="Unassembled WGS sequence"/>
</dbReference>
<dbReference type="AlphaFoldDB" id="A0A9N8WKB1"/>
<feature type="chain" id="PRO_5040131100" evidence="1">
    <location>
        <begin position="22"/>
        <end position="119"/>
    </location>
</feature>
<sequence>MKIHIFMLIIVISAFSNVAFSAPSSEKHSSLVKRQECMCMYGVVWNQPWCCESKFYKDCLYFCSSLTSIFMLEARKRKPVTQSNKAEAILPIKFEAVFLKVLGRLRVLSILGYARVSDR</sequence>
<feature type="signal peptide" evidence="1">
    <location>
        <begin position="1"/>
        <end position="21"/>
    </location>
</feature>
<accession>A0A9N8WKB1</accession>
<dbReference type="EMBL" id="CAJVPQ010000525">
    <property type="protein sequence ID" value="CAG8489579.1"/>
    <property type="molecule type" value="Genomic_DNA"/>
</dbReference>
<gene>
    <name evidence="2" type="ORF">FCALED_LOCUS3138</name>
</gene>
<proteinExistence type="predicted"/>
<reference evidence="2" key="1">
    <citation type="submission" date="2021-06" db="EMBL/GenBank/DDBJ databases">
        <authorList>
            <person name="Kallberg Y."/>
            <person name="Tangrot J."/>
            <person name="Rosling A."/>
        </authorList>
    </citation>
    <scope>NUCLEOTIDE SEQUENCE</scope>
    <source>
        <strain evidence="2">UK204</strain>
    </source>
</reference>
<evidence type="ECO:0000256" key="1">
    <source>
        <dbReference type="SAM" id="SignalP"/>
    </source>
</evidence>
<keyword evidence="1" id="KW-0732">Signal</keyword>
<protein>
    <submittedName>
        <fullName evidence="2">3157_t:CDS:1</fullName>
    </submittedName>
</protein>
<comment type="caution">
    <text evidence="2">The sequence shown here is derived from an EMBL/GenBank/DDBJ whole genome shotgun (WGS) entry which is preliminary data.</text>
</comment>
<keyword evidence="3" id="KW-1185">Reference proteome</keyword>
<name>A0A9N8WKB1_9GLOM</name>
<evidence type="ECO:0000313" key="2">
    <source>
        <dbReference type="EMBL" id="CAG8489579.1"/>
    </source>
</evidence>